<sequence>MQSSVQVSLPLNIPASIYSFVFIASVRLFLAQTVGASSFSSKSVPLGLPHSLPSFLYLPIPSFQTLIRPQISPFLRASCSLRDQSMSFPANSGVATAAAALASSGNRGIGLSNTVHSELAAFLPLPSLPVFCGASDQDLRLVDSPARLNRVDILSQSAKIAELLRHTDVSYLNLREEAKGVPYIYVEPLELHDEVLRCNPEAFEYSTAGPVKEQVSGSALPEKRQSESSFPIQSQTQKDYNAAHSRQLDNFSTNDNSTLSSKKSKVKKKGGDGISVAPDSAELQGAHVERFREFLEDLSNKSEFNSDDRDEAEWSPLPLSDLRLLVIEITSMREKKLLHLVPIEVLVRLLKVLDHQIHRAEGLSIEECDNSDSELVSSVLIALESIHAALAVMAHTDMPKQLYKEEIIERILEFSRRQIMDVMCACDPSYRALHRPSDNTAFEVVDYEEYDAEFGSASKKRRTSKTSKLKKTTSNRISTSVNTILQKLCTVLGLLKDLLLIERLSDSCILQLVKTSITTFLVDNIQLLQLKAISLLSAIFYLYTQHRTYLIDEMVQLLWKLPYSKRALRSYHVRDEEQRQIQMVTALLIQLINCSANLPDALRKASNGNAVLEASVDASYPIKCHEAVTEACCLFWSRVLQRFASVKTQDASELKSIIENLVSDLLTTLNLPEYPASAPILEVLCVLLLQNAGPKSKDVSARTMAIDILGTIAARLKRDALICCQQKFWILQDLFSQDAAAQNHPKDTCCVCLGGRVENLLICHGCQRLFHADCLGIKEHEVSSRNWSCQTCICNKQLLVLQSCCNSQCKNDVKKNCSSSQDSEVSKHEIVQQLLLNYLQDVTSADDLHLFICWFYLCLWYKDDSNCQQKSTYFLARMKSKIIVRDAGTLSSMLTRDSIKKITLALGQNSSFCRGFDTILYTLLASLRENSPVIRAKALKAVSIIVEADPEVLGDKRVQSAVEGRFCDSAISVREAALELVGRHIASHPDVGFKYFDKIAERIKDTGVSVRKRAIKIIRDMCTSNANFSGFTTACTEIISRVSDDEASIQDLVCKTFSEFWFEEPPASQTQVFGDGSTVPLEIVKKTEQIVQMLRGMPNNQLLVTVIKRNLSLDFLPQSAKAIGVNPVSLKTVRKRCELMCKCLLEKMLQVDEMNSDEVEVRALPYVLVLHAFCLVDPTLCAPASNPSQFVVTLQPYLKSQVDNRAVAQLLESILFIIDSVLPMLGKLPPSIVGELEQDLKQMIVRHSFLTVVHACIKCLCSVSKMAGKGAAVVEQLIHFFFKCLDTQAVDNTQKVGRSLFCLGLLIRYGNQLLTSSGNKLFYVGSSLRLFMKYLSVEDFVVKVRSLQALGFVLIARPEYMLENDVGKILGETLSSAADTRLKIQGLQNMFEYLLDAESQMGTDKDNENAASYSVGAGQSVPVAAGAGDTNICGGIVQLYWDNILGRCLDFSEQVRQSALKIVEVVLRQGLVHPITCVPYLIALETDPLESNSKLAHHLLMNMNEKYPAFFESRLGDGLQMSFMFMQSICGNSENVDHKIHSKMPVSGKGKPEAGSLAQAKLGVSRIYKLIRGNRISRNKFLTSIVRKFDNPRWNKLVIAFLIYCTEVLALLPFISPDEPLYLIYAINRIVQVRAGPLEANFKAWSSSISRQNAPYGNGMCQQGPDEPTVATQVMSVDLNGTFHQNVDVQPNSNDMRSVDLNGSSHQLPDYPLSNKGSSEAKMHTAGYTDYFSFSRDDLEKVQADCLSAIALQLLLRLKRHLKIMYSLDDARCQAYSPTEQPKPGEVISRQNIAFSVGDCKFSLPTSRQELVQRYQEFKHALREDTVDYSHYTANIKRKRPTTTPRRVQVRKPVYVAGGDSEEDDDDDYTGGSATRKISFSGRRSSLRSSRQY</sequence>
<keyword evidence="5 9" id="KW-0863">Zinc-finger</keyword>
<evidence type="ECO:0000256" key="12">
    <source>
        <dbReference type="SAM" id="Phobius"/>
    </source>
</evidence>
<accession>A0AAN9NXM3</accession>
<evidence type="ECO:0000256" key="5">
    <source>
        <dbReference type="ARBA" id="ARBA00022771"/>
    </source>
</evidence>
<feature type="region of interest" description="Disordered" evidence="11">
    <location>
        <begin position="213"/>
        <end position="278"/>
    </location>
</feature>
<evidence type="ECO:0000313" key="14">
    <source>
        <dbReference type="EMBL" id="KAK7381255.1"/>
    </source>
</evidence>
<dbReference type="Pfam" id="PF12830">
    <property type="entry name" value="Nipped-B_C"/>
    <property type="match status" value="1"/>
</dbReference>
<keyword evidence="12" id="KW-0472">Membrane</keyword>
<dbReference type="GO" id="GO:0071169">
    <property type="term" value="P:establishment of protein localization to chromatin"/>
    <property type="evidence" value="ECO:0007669"/>
    <property type="project" value="TreeGrafter"/>
</dbReference>
<evidence type="ECO:0000256" key="7">
    <source>
        <dbReference type="ARBA" id="ARBA00023242"/>
    </source>
</evidence>
<dbReference type="InterPro" id="IPR016024">
    <property type="entry name" value="ARM-type_fold"/>
</dbReference>
<name>A0AAN9NXM3_PSOTE</name>
<evidence type="ECO:0000256" key="11">
    <source>
        <dbReference type="SAM" id="MobiDB-lite"/>
    </source>
</evidence>
<dbReference type="GO" id="GO:0010468">
    <property type="term" value="P:regulation of gene expression"/>
    <property type="evidence" value="ECO:0007669"/>
    <property type="project" value="InterPro"/>
</dbReference>
<feature type="compositionally biased region" description="Acidic residues" evidence="11">
    <location>
        <begin position="1860"/>
        <end position="1869"/>
    </location>
</feature>
<dbReference type="SUPFAM" id="SSF57903">
    <property type="entry name" value="FYVE/PHD zinc finger"/>
    <property type="match status" value="1"/>
</dbReference>
<dbReference type="GO" id="GO:0008270">
    <property type="term" value="F:zinc ion binding"/>
    <property type="evidence" value="ECO:0007669"/>
    <property type="project" value="UniProtKB-KW"/>
</dbReference>
<dbReference type="InterPro" id="IPR026003">
    <property type="entry name" value="Cohesin_HEAT"/>
</dbReference>
<evidence type="ECO:0000256" key="2">
    <source>
        <dbReference type="ARBA" id="ARBA00009252"/>
    </source>
</evidence>
<dbReference type="GO" id="GO:1990414">
    <property type="term" value="P:replication-born double-strand break repair via sister chromatid exchange"/>
    <property type="evidence" value="ECO:0007669"/>
    <property type="project" value="TreeGrafter"/>
</dbReference>
<evidence type="ECO:0000256" key="9">
    <source>
        <dbReference type="PROSITE-ProRule" id="PRU00146"/>
    </source>
</evidence>
<dbReference type="InterPro" id="IPR019786">
    <property type="entry name" value="Zinc_finger_PHD-type_CS"/>
</dbReference>
<dbReference type="GO" id="GO:0003682">
    <property type="term" value="F:chromatin binding"/>
    <property type="evidence" value="ECO:0007669"/>
    <property type="project" value="TreeGrafter"/>
</dbReference>
<keyword evidence="6" id="KW-0862">Zinc</keyword>
<evidence type="ECO:0000256" key="10">
    <source>
        <dbReference type="RuleBase" id="RU364107"/>
    </source>
</evidence>
<gene>
    <name evidence="14" type="ORF">VNO78_33812</name>
</gene>
<dbReference type="InterPro" id="IPR033031">
    <property type="entry name" value="Scc2/Nipped-B"/>
</dbReference>
<dbReference type="CDD" id="cd23958">
    <property type="entry name" value="SCC2"/>
    <property type="match status" value="1"/>
</dbReference>
<keyword evidence="12" id="KW-0812">Transmembrane</keyword>
<feature type="compositionally biased region" description="Polar residues" evidence="11">
    <location>
        <begin position="227"/>
        <end position="239"/>
    </location>
</feature>
<comment type="caution">
    <text evidence="14">The sequence shown here is derived from an EMBL/GenBank/DDBJ whole genome shotgun (WGS) entry which is preliminary data.</text>
</comment>
<dbReference type="InterPro" id="IPR011011">
    <property type="entry name" value="Znf_FYVE_PHD"/>
</dbReference>
<dbReference type="GO" id="GO:0140588">
    <property type="term" value="P:chromatin looping"/>
    <property type="evidence" value="ECO:0007669"/>
    <property type="project" value="InterPro"/>
</dbReference>
<organism evidence="14 15">
    <name type="scientific">Psophocarpus tetragonolobus</name>
    <name type="common">Winged bean</name>
    <name type="synonym">Dolichos tetragonolobus</name>
    <dbReference type="NCBI Taxonomy" id="3891"/>
    <lineage>
        <taxon>Eukaryota</taxon>
        <taxon>Viridiplantae</taxon>
        <taxon>Streptophyta</taxon>
        <taxon>Embryophyta</taxon>
        <taxon>Tracheophyta</taxon>
        <taxon>Spermatophyta</taxon>
        <taxon>Magnoliopsida</taxon>
        <taxon>eudicotyledons</taxon>
        <taxon>Gunneridae</taxon>
        <taxon>Pentapetalae</taxon>
        <taxon>rosids</taxon>
        <taxon>fabids</taxon>
        <taxon>Fabales</taxon>
        <taxon>Fabaceae</taxon>
        <taxon>Papilionoideae</taxon>
        <taxon>50 kb inversion clade</taxon>
        <taxon>NPAAA clade</taxon>
        <taxon>indigoferoid/millettioid clade</taxon>
        <taxon>Phaseoleae</taxon>
        <taxon>Psophocarpus</taxon>
    </lineage>
</organism>
<dbReference type="EMBL" id="JAYMYS010000009">
    <property type="protein sequence ID" value="KAK7381255.1"/>
    <property type="molecule type" value="Genomic_DNA"/>
</dbReference>
<evidence type="ECO:0000256" key="4">
    <source>
        <dbReference type="ARBA" id="ARBA00022737"/>
    </source>
</evidence>
<comment type="similarity">
    <text evidence="2 10">Belongs to the SCC2/Nipped-B family.</text>
</comment>
<keyword evidence="4 10" id="KW-0677">Repeat</keyword>
<evidence type="ECO:0000259" key="13">
    <source>
        <dbReference type="PROSITE" id="PS50016"/>
    </source>
</evidence>
<dbReference type="Proteomes" id="UP001386955">
    <property type="component" value="Unassembled WGS sequence"/>
</dbReference>
<comment type="subcellular location">
    <subcellularLocation>
        <location evidence="1 10">Nucleus</location>
    </subcellularLocation>
</comment>
<feature type="region of interest" description="Disordered" evidence="11">
    <location>
        <begin position="1854"/>
        <end position="1893"/>
    </location>
</feature>
<evidence type="ECO:0000256" key="1">
    <source>
        <dbReference type="ARBA" id="ARBA00004123"/>
    </source>
</evidence>
<reference evidence="14 15" key="1">
    <citation type="submission" date="2024-01" db="EMBL/GenBank/DDBJ databases">
        <title>The genomes of 5 underutilized Papilionoideae crops provide insights into root nodulation and disease resistanc.</title>
        <authorList>
            <person name="Jiang F."/>
        </authorList>
    </citation>
    <scope>NUCLEOTIDE SEQUENCE [LARGE SCALE GENOMIC DNA]</scope>
    <source>
        <strain evidence="14">DUOXIRENSHENG_FW03</strain>
        <tissue evidence="14">Leaves</tissue>
    </source>
</reference>
<keyword evidence="12" id="KW-1133">Transmembrane helix</keyword>
<dbReference type="GO" id="GO:0090694">
    <property type="term" value="C:Scc2-Scc4 cohesin loading complex"/>
    <property type="evidence" value="ECO:0007669"/>
    <property type="project" value="TreeGrafter"/>
</dbReference>
<feature type="transmembrane region" description="Helical" evidence="12">
    <location>
        <begin position="12"/>
        <end position="30"/>
    </location>
</feature>
<dbReference type="Pfam" id="PF00628">
    <property type="entry name" value="PHD"/>
    <property type="match status" value="1"/>
</dbReference>
<dbReference type="InterPro" id="IPR013083">
    <property type="entry name" value="Znf_RING/FYVE/PHD"/>
</dbReference>
<dbReference type="GO" id="GO:0061775">
    <property type="term" value="F:cohesin loader activity"/>
    <property type="evidence" value="ECO:0007669"/>
    <property type="project" value="InterPro"/>
</dbReference>
<dbReference type="SUPFAM" id="SSF48371">
    <property type="entry name" value="ARM repeat"/>
    <property type="match status" value="1"/>
</dbReference>
<dbReference type="InterPro" id="IPR011989">
    <property type="entry name" value="ARM-like"/>
</dbReference>
<dbReference type="FunFam" id="1.25.10.10:FF:000697">
    <property type="entry name" value="Sister chromatid cohesion protein"/>
    <property type="match status" value="1"/>
</dbReference>
<dbReference type="PANTHER" id="PTHR21704:SF18">
    <property type="entry name" value="NIPPED-B-LIKE PROTEIN"/>
    <property type="match status" value="1"/>
</dbReference>
<dbReference type="InterPro" id="IPR019787">
    <property type="entry name" value="Znf_PHD-finger"/>
</dbReference>
<dbReference type="GO" id="GO:0034087">
    <property type="term" value="P:establishment of mitotic sister chromatid cohesion"/>
    <property type="evidence" value="ECO:0007669"/>
    <property type="project" value="TreeGrafter"/>
</dbReference>
<dbReference type="SMART" id="SM00249">
    <property type="entry name" value="PHD"/>
    <property type="match status" value="1"/>
</dbReference>
<feature type="compositionally biased region" description="Low complexity" evidence="11">
    <location>
        <begin position="1870"/>
        <end position="1893"/>
    </location>
</feature>
<evidence type="ECO:0000256" key="8">
    <source>
        <dbReference type="ARBA" id="ARBA00023306"/>
    </source>
</evidence>
<dbReference type="Pfam" id="PF12765">
    <property type="entry name" value="Cohesin_HEAT"/>
    <property type="match status" value="1"/>
</dbReference>
<feature type="domain" description="PHD-type" evidence="13">
    <location>
        <begin position="746"/>
        <end position="795"/>
    </location>
</feature>
<feature type="compositionally biased region" description="Polar residues" evidence="11">
    <location>
        <begin position="248"/>
        <end position="259"/>
    </location>
</feature>
<dbReference type="PANTHER" id="PTHR21704">
    <property type="entry name" value="NIPPED-B-LIKE PROTEIN DELANGIN SCC2-RELATED"/>
    <property type="match status" value="1"/>
</dbReference>
<keyword evidence="3" id="KW-0479">Metal-binding</keyword>
<keyword evidence="15" id="KW-1185">Reference proteome</keyword>
<dbReference type="InterPro" id="IPR001965">
    <property type="entry name" value="Znf_PHD"/>
</dbReference>
<keyword evidence="8 10" id="KW-0131">Cell cycle</keyword>
<keyword evidence="7 10" id="KW-0539">Nucleus</keyword>
<evidence type="ECO:0000256" key="6">
    <source>
        <dbReference type="ARBA" id="ARBA00022833"/>
    </source>
</evidence>
<dbReference type="InterPro" id="IPR024986">
    <property type="entry name" value="Nipped-B_C"/>
</dbReference>
<evidence type="ECO:0000256" key="3">
    <source>
        <dbReference type="ARBA" id="ARBA00022723"/>
    </source>
</evidence>
<protein>
    <recommendedName>
        <fullName evidence="10">Sister chromatid cohesion protein</fullName>
    </recommendedName>
</protein>
<dbReference type="PROSITE" id="PS01359">
    <property type="entry name" value="ZF_PHD_1"/>
    <property type="match status" value="1"/>
</dbReference>
<evidence type="ECO:0000313" key="15">
    <source>
        <dbReference type="Proteomes" id="UP001386955"/>
    </source>
</evidence>
<dbReference type="PROSITE" id="PS50016">
    <property type="entry name" value="ZF_PHD_2"/>
    <property type="match status" value="1"/>
</dbReference>
<dbReference type="Gene3D" id="3.30.40.10">
    <property type="entry name" value="Zinc/RING finger domain, C3HC4 (zinc finger)"/>
    <property type="match status" value="1"/>
</dbReference>
<proteinExistence type="inferred from homology"/>
<dbReference type="Gene3D" id="1.25.10.10">
    <property type="entry name" value="Leucine-rich Repeat Variant"/>
    <property type="match status" value="1"/>
</dbReference>